<proteinExistence type="predicted"/>
<name>A0A2T7PWZ4_POMCA</name>
<evidence type="ECO:0000256" key="1">
    <source>
        <dbReference type="SAM" id="MobiDB-lite"/>
    </source>
</evidence>
<protein>
    <submittedName>
        <fullName evidence="2">Uncharacterized protein</fullName>
    </submittedName>
</protein>
<sequence length="292" mass="30066">MSLTGRGPDGPGLGRGRGSEGSGLGPQQGQGKDGPGRGPQSGQGLEGPSFHRTPGRGPDGTMLGPQLGRDPNRPGQLGQGLPSRQGPGLGQPPGLGPDSSEQGPMQGRGPGRPGFGHPSWQSRDGAEFGHGPGSVSQGMMSMSGPGLQNRDMGMQHDVARFNSGGYSGPSPMSGGGPNLGGGPVKGPERRDWGQNKPMGAGWSQDGGQGHQMEGSRNWDKQDKEGVWDRGGEGYWLDKQVMGAMQQHPPVPPGPPQSQLNSPWMAPPPRPPVQLTGQPGSGSVLHPFYPGSM</sequence>
<reference evidence="2 3" key="1">
    <citation type="submission" date="2018-04" db="EMBL/GenBank/DDBJ databases">
        <title>The genome of golden apple snail Pomacea canaliculata provides insight into stress tolerance and invasive adaptation.</title>
        <authorList>
            <person name="Liu C."/>
            <person name="Liu B."/>
            <person name="Ren Y."/>
            <person name="Zhang Y."/>
            <person name="Wang H."/>
            <person name="Li S."/>
            <person name="Jiang F."/>
            <person name="Yin L."/>
            <person name="Zhang G."/>
            <person name="Qian W."/>
            <person name="Fan W."/>
        </authorList>
    </citation>
    <scope>NUCLEOTIDE SEQUENCE [LARGE SCALE GENOMIC DNA]</scope>
    <source>
        <strain evidence="2">SZHN2017</strain>
        <tissue evidence="2">Muscle</tissue>
    </source>
</reference>
<feature type="compositionally biased region" description="Low complexity" evidence="1">
    <location>
        <begin position="74"/>
        <end position="86"/>
    </location>
</feature>
<feature type="region of interest" description="Disordered" evidence="1">
    <location>
        <begin position="244"/>
        <end position="292"/>
    </location>
</feature>
<dbReference type="Proteomes" id="UP000245119">
    <property type="component" value="Linkage Group LG1"/>
</dbReference>
<gene>
    <name evidence="2" type="ORF">C0Q70_00555</name>
</gene>
<feature type="compositionally biased region" description="Basic and acidic residues" evidence="1">
    <location>
        <begin position="216"/>
        <end position="230"/>
    </location>
</feature>
<dbReference type="AlphaFoldDB" id="A0A2T7PWZ4"/>
<feature type="compositionally biased region" description="Low complexity" evidence="1">
    <location>
        <begin position="133"/>
        <end position="146"/>
    </location>
</feature>
<keyword evidence="3" id="KW-1185">Reference proteome</keyword>
<accession>A0A2T7PWZ4</accession>
<comment type="caution">
    <text evidence="2">The sequence shown here is derived from an EMBL/GenBank/DDBJ whole genome shotgun (WGS) entry which is preliminary data.</text>
</comment>
<dbReference type="EMBL" id="PZQS01000001">
    <property type="protein sequence ID" value="PVD37953.1"/>
    <property type="molecule type" value="Genomic_DNA"/>
</dbReference>
<feature type="compositionally biased region" description="Gly residues" evidence="1">
    <location>
        <begin position="7"/>
        <end position="45"/>
    </location>
</feature>
<organism evidence="2 3">
    <name type="scientific">Pomacea canaliculata</name>
    <name type="common">Golden apple snail</name>
    <dbReference type="NCBI Taxonomy" id="400727"/>
    <lineage>
        <taxon>Eukaryota</taxon>
        <taxon>Metazoa</taxon>
        <taxon>Spiralia</taxon>
        <taxon>Lophotrochozoa</taxon>
        <taxon>Mollusca</taxon>
        <taxon>Gastropoda</taxon>
        <taxon>Caenogastropoda</taxon>
        <taxon>Architaenioglossa</taxon>
        <taxon>Ampullarioidea</taxon>
        <taxon>Ampullariidae</taxon>
        <taxon>Pomacea</taxon>
    </lineage>
</organism>
<evidence type="ECO:0000313" key="2">
    <source>
        <dbReference type="EMBL" id="PVD37953.1"/>
    </source>
</evidence>
<feature type="region of interest" description="Disordered" evidence="1">
    <location>
        <begin position="1"/>
        <end position="230"/>
    </location>
</feature>
<feature type="compositionally biased region" description="Gly residues" evidence="1">
    <location>
        <begin position="173"/>
        <end position="184"/>
    </location>
</feature>
<evidence type="ECO:0000313" key="3">
    <source>
        <dbReference type="Proteomes" id="UP000245119"/>
    </source>
</evidence>